<evidence type="ECO:0000313" key="1">
    <source>
        <dbReference type="EMBL" id="RAK66722.1"/>
    </source>
</evidence>
<sequence>MPAASNLLSITAEAALQKLRAGEALRGYRIAGPLDLAALTMEHCWVEDMRGSGGYSFQQPVVLRQTHFARAAFVFAYFLQGLTMQGCTFDGYLDFQAGGHNKPGYPVRLLGNTFHGFVNFFDCWYEADVQLEGNNFRQGTNLLGAPHGIPVTFDVPPQISGNLGRLDHDDEGPAQPG</sequence>
<organism evidence="1 2">
    <name type="scientific">Hymenobacter edaphi</name>
    <dbReference type="NCBI Taxonomy" id="2211146"/>
    <lineage>
        <taxon>Bacteria</taxon>
        <taxon>Pseudomonadati</taxon>
        <taxon>Bacteroidota</taxon>
        <taxon>Cytophagia</taxon>
        <taxon>Cytophagales</taxon>
        <taxon>Hymenobacteraceae</taxon>
        <taxon>Hymenobacter</taxon>
    </lineage>
</organism>
<dbReference type="RefSeq" id="WP_111478156.1">
    <property type="nucleotide sequence ID" value="NZ_QHKM01000003.1"/>
</dbReference>
<comment type="caution">
    <text evidence="1">The sequence shown here is derived from an EMBL/GenBank/DDBJ whole genome shotgun (WGS) entry which is preliminary data.</text>
</comment>
<reference evidence="2" key="1">
    <citation type="submission" date="2018-05" db="EMBL/GenBank/DDBJ databases">
        <authorList>
            <person name="Nie L."/>
        </authorList>
    </citation>
    <scope>NUCLEOTIDE SEQUENCE [LARGE SCALE GENOMIC DNA]</scope>
    <source>
        <strain evidence="2">NL</strain>
    </source>
</reference>
<keyword evidence="2" id="KW-1185">Reference proteome</keyword>
<evidence type="ECO:0008006" key="3">
    <source>
        <dbReference type="Google" id="ProtNLM"/>
    </source>
</evidence>
<dbReference type="EMBL" id="QHKM01000003">
    <property type="protein sequence ID" value="RAK66722.1"/>
    <property type="molecule type" value="Genomic_DNA"/>
</dbReference>
<protein>
    <recommendedName>
        <fullName evidence="3">Right-handed parallel beta-helix repeat-containing protein</fullName>
    </recommendedName>
</protein>
<accession>A0A328BGT7</accession>
<evidence type="ECO:0000313" key="2">
    <source>
        <dbReference type="Proteomes" id="UP000248553"/>
    </source>
</evidence>
<dbReference type="OrthoDB" id="1097343at2"/>
<name>A0A328BGT7_9BACT</name>
<dbReference type="Proteomes" id="UP000248553">
    <property type="component" value="Unassembled WGS sequence"/>
</dbReference>
<proteinExistence type="predicted"/>
<gene>
    <name evidence="1" type="ORF">DLM85_10925</name>
</gene>
<dbReference type="AlphaFoldDB" id="A0A328BGT7"/>